<evidence type="ECO:0000256" key="1">
    <source>
        <dbReference type="ARBA" id="ARBA00006270"/>
    </source>
</evidence>
<accession>A0A6B2LI62</accession>
<keyword evidence="3" id="KW-0342">GTP-binding</keyword>
<dbReference type="PROSITE" id="PS51420">
    <property type="entry name" value="RHO"/>
    <property type="match status" value="1"/>
</dbReference>
<dbReference type="InterPro" id="IPR001806">
    <property type="entry name" value="Small_GTPase"/>
</dbReference>
<dbReference type="GO" id="GO:0003924">
    <property type="term" value="F:GTPase activity"/>
    <property type="evidence" value="ECO:0007669"/>
    <property type="project" value="InterPro"/>
</dbReference>
<evidence type="ECO:0000313" key="5">
    <source>
        <dbReference type="EMBL" id="NDV36501.1"/>
    </source>
</evidence>
<dbReference type="SMART" id="SM00173">
    <property type="entry name" value="RAS"/>
    <property type="match status" value="1"/>
</dbReference>
<dbReference type="PROSITE" id="PS51421">
    <property type="entry name" value="RAS"/>
    <property type="match status" value="1"/>
</dbReference>
<dbReference type="SUPFAM" id="SSF52540">
    <property type="entry name" value="P-loop containing nucleoside triphosphate hydrolases"/>
    <property type="match status" value="1"/>
</dbReference>
<evidence type="ECO:0000256" key="2">
    <source>
        <dbReference type="ARBA" id="ARBA00022741"/>
    </source>
</evidence>
<dbReference type="InterPro" id="IPR027417">
    <property type="entry name" value="P-loop_NTPase"/>
</dbReference>
<dbReference type="PROSITE" id="PS51419">
    <property type="entry name" value="RAB"/>
    <property type="match status" value="1"/>
</dbReference>
<keyword evidence="2" id="KW-0547">Nucleotide-binding</keyword>
<feature type="region of interest" description="Disordered" evidence="4">
    <location>
        <begin position="163"/>
        <end position="200"/>
    </location>
</feature>
<feature type="compositionally biased region" description="Polar residues" evidence="4">
    <location>
        <begin position="179"/>
        <end position="191"/>
    </location>
</feature>
<dbReference type="NCBIfam" id="TIGR00231">
    <property type="entry name" value="small_GTP"/>
    <property type="match status" value="1"/>
</dbReference>
<dbReference type="AlphaFoldDB" id="A0A6B2LI62"/>
<evidence type="ECO:0000256" key="3">
    <source>
        <dbReference type="ARBA" id="ARBA00023134"/>
    </source>
</evidence>
<dbReference type="SMART" id="SM00175">
    <property type="entry name" value="RAB"/>
    <property type="match status" value="1"/>
</dbReference>
<reference evidence="5" key="1">
    <citation type="journal article" date="2020" name="J. Eukaryot. Microbiol.">
        <title>De novo Sequencing, Assembly and Annotation of the Transcriptome for the Free-Living Testate Amoeba Arcella intermedia.</title>
        <authorList>
            <person name="Ribeiro G.M."/>
            <person name="Porfirio-Sousa A.L."/>
            <person name="Maurer-Alcala X.X."/>
            <person name="Katz L.A."/>
            <person name="Lahr D.J.G."/>
        </authorList>
    </citation>
    <scope>NUCLEOTIDE SEQUENCE</scope>
</reference>
<name>A0A6B2LI62_9EUKA</name>
<organism evidence="5">
    <name type="scientific">Arcella intermedia</name>
    <dbReference type="NCBI Taxonomy" id="1963864"/>
    <lineage>
        <taxon>Eukaryota</taxon>
        <taxon>Amoebozoa</taxon>
        <taxon>Tubulinea</taxon>
        <taxon>Elardia</taxon>
        <taxon>Arcellinida</taxon>
        <taxon>Sphaerothecina</taxon>
        <taxon>Arcellidae</taxon>
        <taxon>Arcella</taxon>
    </lineage>
</organism>
<dbReference type="Gene3D" id="3.40.50.300">
    <property type="entry name" value="P-loop containing nucleotide triphosphate hydrolases"/>
    <property type="match status" value="1"/>
</dbReference>
<dbReference type="SMART" id="SM00174">
    <property type="entry name" value="RHO"/>
    <property type="match status" value="1"/>
</dbReference>
<dbReference type="GO" id="GO:0005525">
    <property type="term" value="F:GTP binding"/>
    <property type="evidence" value="ECO:0007669"/>
    <property type="project" value="UniProtKB-KW"/>
</dbReference>
<dbReference type="InterPro" id="IPR050209">
    <property type="entry name" value="Rab_GTPases_membrane_traffic"/>
</dbReference>
<dbReference type="SMART" id="SM00176">
    <property type="entry name" value="RAN"/>
    <property type="match status" value="1"/>
</dbReference>
<protein>
    <recommendedName>
        <fullName evidence="6">Ras-related protein Rab-14</fullName>
    </recommendedName>
</protein>
<evidence type="ECO:0008006" key="6">
    <source>
        <dbReference type="Google" id="ProtNLM"/>
    </source>
</evidence>
<dbReference type="PANTHER" id="PTHR47979">
    <property type="entry name" value="DRAB11-RELATED"/>
    <property type="match status" value="1"/>
</dbReference>
<dbReference type="Pfam" id="PF00071">
    <property type="entry name" value="Ras"/>
    <property type="match status" value="1"/>
</dbReference>
<dbReference type="EMBL" id="GIBP01007532">
    <property type="protein sequence ID" value="NDV36501.1"/>
    <property type="molecule type" value="Transcribed_RNA"/>
</dbReference>
<comment type="similarity">
    <text evidence="1">Belongs to the small GTPase superfamily. Rab family.</text>
</comment>
<sequence>MGVGKSCLLHQFTDHRFVSDSPHTIGVEFGTRTITVKGKQIKLQVWDTAGQERFRAVTRSYYRGAVGALLVYDITRRSSFTHLSGWLSDCRNLTNPQTVIMLIGNKIDIEDSRQVETKEAQEWATENGLLFLETSAKTGQNIEDTFIRTAELIYKGVEDGSIPTNSADGYGVVQKPAVDSSSPGKPNSQKPQNDDSECVC</sequence>
<dbReference type="FunFam" id="3.40.50.300:FF:001072">
    <property type="entry name" value="Rab family GTPase"/>
    <property type="match status" value="1"/>
</dbReference>
<dbReference type="PRINTS" id="PR00449">
    <property type="entry name" value="RASTRNSFRMNG"/>
</dbReference>
<evidence type="ECO:0000256" key="4">
    <source>
        <dbReference type="SAM" id="MobiDB-lite"/>
    </source>
</evidence>
<dbReference type="InterPro" id="IPR005225">
    <property type="entry name" value="Small_GTP-bd"/>
</dbReference>
<proteinExistence type="inferred from homology"/>